<sequence>MQCKATLSPPGSRSGCVRCVRGHRNDHGVRYRPSNVNSCAERTGVGKCRGQVRSKRKGRISTAKSWENSNGAARKYSQLETQTSKQRIKKREERLCRGVPSLSGFRIDNHSTSGRGLLKLASLFIREQFQHTAYPAGLHPQRTAH</sequence>
<evidence type="ECO:0000313" key="1">
    <source>
        <dbReference type="EMBL" id="KAH6941556.1"/>
    </source>
</evidence>
<protein>
    <submittedName>
        <fullName evidence="1">Uncharacterized protein</fullName>
    </submittedName>
</protein>
<dbReference type="EMBL" id="CM023491">
    <property type="protein sequence ID" value="KAH6941556.1"/>
    <property type="molecule type" value="Genomic_DNA"/>
</dbReference>
<comment type="caution">
    <text evidence="1">The sequence shown here is derived from an EMBL/GenBank/DDBJ whole genome shotgun (WGS) entry which is preliminary data.</text>
</comment>
<proteinExistence type="predicted"/>
<reference evidence="1" key="1">
    <citation type="submission" date="2020-05" db="EMBL/GenBank/DDBJ databases">
        <title>Large-scale comparative analyses of tick genomes elucidate their genetic diversity and vector capacities.</title>
        <authorList>
            <person name="Jia N."/>
            <person name="Wang J."/>
            <person name="Shi W."/>
            <person name="Du L."/>
            <person name="Sun Y."/>
            <person name="Zhan W."/>
            <person name="Jiang J."/>
            <person name="Wang Q."/>
            <person name="Zhang B."/>
            <person name="Ji P."/>
            <person name="Sakyi L.B."/>
            <person name="Cui X."/>
            <person name="Yuan T."/>
            <person name="Jiang B."/>
            <person name="Yang W."/>
            <person name="Lam T.T.-Y."/>
            <person name="Chang Q."/>
            <person name="Ding S."/>
            <person name="Wang X."/>
            <person name="Zhu J."/>
            <person name="Ruan X."/>
            <person name="Zhao L."/>
            <person name="Wei J."/>
            <person name="Que T."/>
            <person name="Du C."/>
            <person name="Cheng J."/>
            <person name="Dai P."/>
            <person name="Han X."/>
            <person name="Huang E."/>
            <person name="Gao Y."/>
            <person name="Liu J."/>
            <person name="Shao H."/>
            <person name="Ye R."/>
            <person name="Li L."/>
            <person name="Wei W."/>
            <person name="Wang X."/>
            <person name="Wang C."/>
            <person name="Yang T."/>
            <person name="Huo Q."/>
            <person name="Li W."/>
            <person name="Guo W."/>
            <person name="Chen H."/>
            <person name="Zhou L."/>
            <person name="Ni X."/>
            <person name="Tian J."/>
            <person name="Zhou Y."/>
            <person name="Sheng Y."/>
            <person name="Liu T."/>
            <person name="Pan Y."/>
            <person name="Xia L."/>
            <person name="Li J."/>
            <person name="Zhao F."/>
            <person name="Cao W."/>
        </authorList>
    </citation>
    <scope>NUCLEOTIDE SEQUENCE</scope>
    <source>
        <strain evidence="1">Hyas-2018</strain>
    </source>
</reference>
<dbReference type="Proteomes" id="UP000821845">
    <property type="component" value="Chromosome 11"/>
</dbReference>
<name>A0ACB7T619_HYAAI</name>
<keyword evidence="2" id="KW-1185">Reference proteome</keyword>
<organism evidence="1 2">
    <name type="scientific">Hyalomma asiaticum</name>
    <name type="common">Tick</name>
    <dbReference type="NCBI Taxonomy" id="266040"/>
    <lineage>
        <taxon>Eukaryota</taxon>
        <taxon>Metazoa</taxon>
        <taxon>Ecdysozoa</taxon>
        <taxon>Arthropoda</taxon>
        <taxon>Chelicerata</taxon>
        <taxon>Arachnida</taxon>
        <taxon>Acari</taxon>
        <taxon>Parasitiformes</taxon>
        <taxon>Ixodida</taxon>
        <taxon>Ixodoidea</taxon>
        <taxon>Ixodidae</taxon>
        <taxon>Hyalomminae</taxon>
        <taxon>Hyalomma</taxon>
    </lineage>
</organism>
<gene>
    <name evidence="1" type="ORF">HPB50_019569</name>
</gene>
<accession>A0ACB7T619</accession>
<evidence type="ECO:0000313" key="2">
    <source>
        <dbReference type="Proteomes" id="UP000821845"/>
    </source>
</evidence>